<dbReference type="AlphaFoldDB" id="A0A7R8UHW1"/>
<dbReference type="PANTHER" id="PTHR20898">
    <property type="entry name" value="DAEDALUS ON 3-RELATED-RELATED"/>
    <property type="match status" value="1"/>
</dbReference>
<dbReference type="InParanoid" id="A0A7R8UHW1"/>
<organism evidence="2 3">
    <name type="scientific">Hermetia illucens</name>
    <name type="common">Black soldier fly</name>
    <dbReference type="NCBI Taxonomy" id="343691"/>
    <lineage>
        <taxon>Eukaryota</taxon>
        <taxon>Metazoa</taxon>
        <taxon>Ecdysozoa</taxon>
        <taxon>Arthropoda</taxon>
        <taxon>Hexapoda</taxon>
        <taxon>Insecta</taxon>
        <taxon>Pterygota</taxon>
        <taxon>Neoptera</taxon>
        <taxon>Endopterygota</taxon>
        <taxon>Diptera</taxon>
        <taxon>Brachycera</taxon>
        <taxon>Stratiomyomorpha</taxon>
        <taxon>Stratiomyidae</taxon>
        <taxon>Hermetiinae</taxon>
        <taxon>Hermetia</taxon>
    </lineage>
</organism>
<evidence type="ECO:0000313" key="2">
    <source>
        <dbReference type="EMBL" id="CAD7081170.1"/>
    </source>
</evidence>
<dbReference type="EMBL" id="LR899010">
    <property type="protein sequence ID" value="CAD7081170.1"/>
    <property type="molecule type" value="Genomic_DNA"/>
</dbReference>
<evidence type="ECO:0008006" key="4">
    <source>
        <dbReference type="Google" id="ProtNLM"/>
    </source>
</evidence>
<sequence>MFLSIHFFVILVAATYFEPSFARRDFSILFDTCEVPETSKYCDMNCTVSKSHKLTTYLNVLEKASNFGASIQLFAKSLRANDFVKIFDHTFDNICTFMSNSQLGNIFLIILDEAKEFGKVPTCPAEKDIFYLKDYSFSVNKLPLYVPEGQFWVSLAWDGHSMNGTYSKCANISIKGHIQSKFNLFWHSRGDRNRNTNN</sequence>
<evidence type="ECO:0000313" key="3">
    <source>
        <dbReference type="Proteomes" id="UP000594454"/>
    </source>
</evidence>
<keyword evidence="1" id="KW-0732">Signal</keyword>
<reference evidence="2 3" key="1">
    <citation type="submission" date="2020-11" db="EMBL/GenBank/DDBJ databases">
        <authorList>
            <person name="Wallbank WR R."/>
            <person name="Pardo Diaz C."/>
            <person name="Kozak K."/>
            <person name="Martin S."/>
            <person name="Jiggins C."/>
            <person name="Moest M."/>
            <person name="Warren A I."/>
            <person name="Generalovic N T."/>
            <person name="Byers J.R.P. K."/>
            <person name="Montejo-Kovacevich G."/>
            <person name="Yen C E."/>
        </authorList>
    </citation>
    <scope>NUCLEOTIDE SEQUENCE [LARGE SCALE GENOMIC DNA]</scope>
</reference>
<keyword evidence="3" id="KW-1185">Reference proteome</keyword>
<dbReference type="InterPro" id="IPR010512">
    <property type="entry name" value="DUF1091"/>
</dbReference>
<protein>
    <recommendedName>
        <fullName evidence="4">MD-2-related lipid-recognition domain-containing protein</fullName>
    </recommendedName>
</protein>
<gene>
    <name evidence="2" type="ORF">HERILL_LOCUS4291</name>
</gene>
<dbReference type="Proteomes" id="UP000594454">
    <property type="component" value="Chromosome 2"/>
</dbReference>
<feature type="chain" id="PRO_5030951067" description="MD-2-related lipid-recognition domain-containing protein" evidence="1">
    <location>
        <begin position="23"/>
        <end position="198"/>
    </location>
</feature>
<evidence type="ECO:0000256" key="1">
    <source>
        <dbReference type="SAM" id="SignalP"/>
    </source>
</evidence>
<accession>A0A7R8UHW1</accession>
<dbReference type="PANTHER" id="PTHR20898:SF0">
    <property type="entry name" value="DAEDALUS ON 3-RELATED"/>
    <property type="match status" value="1"/>
</dbReference>
<dbReference type="Pfam" id="PF06477">
    <property type="entry name" value="DUF1091"/>
    <property type="match status" value="1"/>
</dbReference>
<proteinExistence type="predicted"/>
<name>A0A7R8UHW1_HERIL</name>
<dbReference type="SMART" id="SM00697">
    <property type="entry name" value="DM8"/>
    <property type="match status" value="1"/>
</dbReference>
<feature type="signal peptide" evidence="1">
    <location>
        <begin position="1"/>
        <end position="22"/>
    </location>
</feature>